<evidence type="ECO:0000313" key="2">
    <source>
        <dbReference type="Proteomes" id="UP000010816"/>
    </source>
</evidence>
<dbReference type="HOGENOM" id="CLU_144710_3_0_6"/>
<dbReference type="OrthoDB" id="5773077at2"/>
<name>L0GZA1_9GAMM</name>
<sequence>MRQTVIDIEGVLLDEGITVTFAELRQLCGSSAQALEELVDEGVLHPRGGAPEQWRFSGCEVGRARRLLRLQRDLELNLAGAVLALELVEQIEGLRARLRLLERGVDR</sequence>
<protein>
    <recommendedName>
        <fullName evidence="3">MerR family transcriptional regulator</fullName>
    </recommendedName>
</protein>
<dbReference type="RefSeq" id="WP_015280846.1">
    <property type="nucleotide sequence ID" value="NC_019940.1"/>
</dbReference>
<dbReference type="EMBL" id="CP003051">
    <property type="protein sequence ID" value="AGA90705.1"/>
    <property type="molecule type" value="Genomic_DNA"/>
</dbReference>
<reference evidence="1 2" key="1">
    <citation type="submission" date="2011-09" db="EMBL/GenBank/DDBJ databases">
        <title>Complete sequence of chromosome of Thioflavicoccus mobilis 8321.</title>
        <authorList>
            <consortium name="US DOE Joint Genome Institute"/>
            <person name="Lucas S."/>
            <person name="Han J."/>
            <person name="Lapidus A."/>
            <person name="Cheng J.-F."/>
            <person name="Goodwin L."/>
            <person name="Pitluck S."/>
            <person name="Peters L."/>
            <person name="Ovchinnikova G."/>
            <person name="Lu M."/>
            <person name="Detter J.C."/>
            <person name="Han C."/>
            <person name="Tapia R."/>
            <person name="Land M."/>
            <person name="Hauser L."/>
            <person name="Kyrpides N."/>
            <person name="Ivanova N."/>
            <person name="Pagani I."/>
            <person name="Vogl K."/>
            <person name="Liu Z."/>
            <person name="Imhoff J."/>
            <person name="Thiel V."/>
            <person name="Frigaard N.-U."/>
            <person name="Bryant D."/>
            <person name="Woyke T."/>
        </authorList>
    </citation>
    <scope>NUCLEOTIDE SEQUENCE [LARGE SCALE GENOMIC DNA]</scope>
    <source>
        <strain evidence="1 2">8321</strain>
    </source>
</reference>
<accession>L0GZA1</accession>
<dbReference type="Pfam" id="PF13591">
    <property type="entry name" value="MerR_2"/>
    <property type="match status" value="1"/>
</dbReference>
<dbReference type="KEGG" id="tmb:Thimo_1940"/>
<dbReference type="AlphaFoldDB" id="L0GZA1"/>
<dbReference type="eggNOG" id="COG0789">
    <property type="taxonomic scope" value="Bacteria"/>
</dbReference>
<proteinExistence type="predicted"/>
<dbReference type="Proteomes" id="UP000010816">
    <property type="component" value="Chromosome"/>
</dbReference>
<evidence type="ECO:0008006" key="3">
    <source>
        <dbReference type="Google" id="ProtNLM"/>
    </source>
</evidence>
<keyword evidence="2" id="KW-1185">Reference proteome</keyword>
<gene>
    <name evidence="1" type="ORF">Thimo_1940</name>
</gene>
<dbReference type="STRING" id="765912.Thimo_1940"/>
<dbReference type="Gene3D" id="1.10.1660.10">
    <property type="match status" value="1"/>
</dbReference>
<evidence type="ECO:0000313" key="1">
    <source>
        <dbReference type="EMBL" id="AGA90705.1"/>
    </source>
</evidence>
<organism evidence="1 2">
    <name type="scientific">Thioflavicoccus mobilis 8321</name>
    <dbReference type="NCBI Taxonomy" id="765912"/>
    <lineage>
        <taxon>Bacteria</taxon>
        <taxon>Pseudomonadati</taxon>
        <taxon>Pseudomonadota</taxon>
        <taxon>Gammaproteobacteria</taxon>
        <taxon>Chromatiales</taxon>
        <taxon>Chromatiaceae</taxon>
        <taxon>Thioflavicoccus</taxon>
    </lineage>
</organism>